<evidence type="ECO:0000256" key="2">
    <source>
        <dbReference type="ARBA" id="ARBA00022448"/>
    </source>
</evidence>
<keyword evidence="3" id="KW-1003">Cell membrane</keyword>
<evidence type="ECO:0000259" key="8">
    <source>
        <dbReference type="PROSITE" id="PS50928"/>
    </source>
</evidence>
<protein>
    <submittedName>
        <fullName evidence="9">N-acetyl-D-glucosamine ABC transporter, permease protein 1</fullName>
    </submittedName>
</protein>
<feature type="transmembrane region" description="Helical" evidence="7">
    <location>
        <begin position="124"/>
        <end position="145"/>
    </location>
</feature>
<dbReference type="SUPFAM" id="SSF161098">
    <property type="entry name" value="MetI-like"/>
    <property type="match status" value="1"/>
</dbReference>
<dbReference type="CDD" id="cd06261">
    <property type="entry name" value="TM_PBP2"/>
    <property type="match status" value="1"/>
</dbReference>
<evidence type="ECO:0000256" key="4">
    <source>
        <dbReference type="ARBA" id="ARBA00022692"/>
    </source>
</evidence>
<dbReference type="Pfam" id="PF00528">
    <property type="entry name" value="BPD_transp_1"/>
    <property type="match status" value="1"/>
</dbReference>
<evidence type="ECO:0000256" key="6">
    <source>
        <dbReference type="ARBA" id="ARBA00023136"/>
    </source>
</evidence>
<sequence>MSIARTGDAGLGRLGQGQRVQRRHRVVRKKVVPWLFALPTLAINLVVILGPSISAGYYSLTEWSGVGAAEFVGLDNYRRLFTEDRSFHRAFLNNVIYLIIFLTLPMVMSLVAASLLAPIRRASMVYRIGLFIPYVLPSVITAFIWTSLMDPGRGLGSQLARIGIPWFDQPFLGRSSTALPSIAFIDNWHWWGFLMVLFLAGMQGIPADLYEAARIDGASRWQEFRDVTLPGIRPTIVFMILMTSIGAFLVFDYIWILTQGGPAGASEVLATLVFKAAFNNFEAGYAAAIGLVMSLLAGAIISVFVFLRRRGWEI</sequence>
<evidence type="ECO:0000256" key="5">
    <source>
        <dbReference type="ARBA" id="ARBA00022989"/>
    </source>
</evidence>
<organism evidence="9">
    <name type="scientific">uncultured Thermomicrobiales bacterium</name>
    <dbReference type="NCBI Taxonomy" id="1645740"/>
    <lineage>
        <taxon>Bacteria</taxon>
        <taxon>Pseudomonadati</taxon>
        <taxon>Thermomicrobiota</taxon>
        <taxon>Thermomicrobia</taxon>
        <taxon>Thermomicrobiales</taxon>
        <taxon>environmental samples</taxon>
    </lineage>
</organism>
<comment type="subcellular location">
    <subcellularLocation>
        <location evidence="1 7">Cell membrane</location>
        <topology evidence="1 7">Multi-pass membrane protein</topology>
    </subcellularLocation>
</comment>
<dbReference type="InterPro" id="IPR000515">
    <property type="entry name" value="MetI-like"/>
</dbReference>
<evidence type="ECO:0000313" key="9">
    <source>
        <dbReference type="EMBL" id="CAA9545454.1"/>
    </source>
</evidence>
<dbReference type="EMBL" id="CADCWF010000076">
    <property type="protein sequence ID" value="CAA9545454.1"/>
    <property type="molecule type" value="Genomic_DNA"/>
</dbReference>
<name>A0A6J4UDF8_9BACT</name>
<feature type="transmembrane region" description="Helical" evidence="7">
    <location>
        <begin position="283"/>
        <end position="307"/>
    </location>
</feature>
<reference evidence="9" key="1">
    <citation type="submission" date="2020-02" db="EMBL/GenBank/DDBJ databases">
        <authorList>
            <person name="Meier V. D."/>
        </authorList>
    </citation>
    <scope>NUCLEOTIDE SEQUENCE</scope>
    <source>
        <strain evidence="9">AVDCRST_MAG59</strain>
    </source>
</reference>
<dbReference type="AlphaFoldDB" id="A0A6J4UDF8"/>
<dbReference type="InterPro" id="IPR051393">
    <property type="entry name" value="ABC_transporter_permease"/>
</dbReference>
<keyword evidence="5 7" id="KW-1133">Transmembrane helix</keyword>
<gene>
    <name evidence="9" type="ORF">AVDCRST_MAG59-1246</name>
</gene>
<dbReference type="GO" id="GO:0055085">
    <property type="term" value="P:transmembrane transport"/>
    <property type="evidence" value="ECO:0007669"/>
    <property type="project" value="InterPro"/>
</dbReference>
<proteinExistence type="inferred from homology"/>
<evidence type="ECO:0000256" key="3">
    <source>
        <dbReference type="ARBA" id="ARBA00022475"/>
    </source>
</evidence>
<feature type="transmembrane region" description="Helical" evidence="7">
    <location>
        <begin position="231"/>
        <end position="256"/>
    </location>
</feature>
<feature type="transmembrane region" description="Helical" evidence="7">
    <location>
        <begin position="188"/>
        <end position="210"/>
    </location>
</feature>
<keyword evidence="4 7" id="KW-0812">Transmembrane</keyword>
<dbReference type="InterPro" id="IPR035906">
    <property type="entry name" value="MetI-like_sf"/>
</dbReference>
<accession>A0A6J4UDF8</accession>
<keyword evidence="2 7" id="KW-0813">Transport</keyword>
<dbReference type="PANTHER" id="PTHR30193:SF37">
    <property type="entry name" value="INNER MEMBRANE ABC TRANSPORTER PERMEASE PROTEIN YCJO"/>
    <property type="match status" value="1"/>
</dbReference>
<dbReference type="GO" id="GO:0005886">
    <property type="term" value="C:plasma membrane"/>
    <property type="evidence" value="ECO:0007669"/>
    <property type="project" value="UniProtKB-SubCell"/>
</dbReference>
<dbReference type="PANTHER" id="PTHR30193">
    <property type="entry name" value="ABC TRANSPORTER PERMEASE PROTEIN"/>
    <property type="match status" value="1"/>
</dbReference>
<dbReference type="Gene3D" id="1.10.3720.10">
    <property type="entry name" value="MetI-like"/>
    <property type="match status" value="1"/>
</dbReference>
<evidence type="ECO:0000256" key="7">
    <source>
        <dbReference type="RuleBase" id="RU363032"/>
    </source>
</evidence>
<comment type="similarity">
    <text evidence="7">Belongs to the binding-protein-dependent transport system permease family.</text>
</comment>
<dbReference type="PROSITE" id="PS50928">
    <property type="entry name" value="ABC_TM1"/>
    <property type="match status" value="1"/>
</dbReference>
<feature type="domain" description="ABC transmembrane type-1" evidence="8">
    <location>
        <begin position="91"/>
        <end position="304"/>
    </location>
</feature>
<keyword evidence="6 7" id="KW-0472">Membrane</keyword>
<feature type="transmembrane region" description="Helical" evidence="7">
    <location>
        <begin position="95"/>
        <end position="117"/>
    </location>
</feature>
<feature type="transmembrane region" description="Helical" evidence="7">
    <location>
        <begin position="31"/>
        <end position="53"/>
    </location>
</feature>
<evidence type="ECO:0000256" key="1">
    <source>
        <dbReference type="ARBA" id="ARBA00004651"/>
    </source>
</evidence>